<evidence type="ECO:0000256" key="4">
    <source>
        <dbReference type="ARBA" id="ARBA00022692"/>
    </source>
</evidence>
<evidence type="ECO:0000256" key="3">
    <source>
        <dbReference type="ARBA" id="ARBA00022618"/>
    </source>
</evidence>
<comment type="caution">
    <text evidence="11">The sequence shown here is derived from an EMBL/GenBank/DDBJ whole genome shotgun (WGS) entry which is preliminary data.</text>
</comment>
<evidence type="ECO:0000313" key="11">
    <source>
        <dbReference type="EMBL" id="HJB12015.1"/>
    </source>
</evidence>
<evidence type="ECO:0000259" key="10">
    <source>
        <dbReference type="PROSITE" id="PS51779"/>
    </source>
</evidence>
<evidence type="ECO:0000256" key="5">
    <source>
        <dbReference type="ARBA" id="ARBA00022989"/>
    </source>
</evidence>
<gene>
    <name evidence="11" type="ORF">H9786_16075</name>
</gene>
<sequence>MAKRPTAPRPRATPSGTTPGPRATPRRAAPHRHEAPHPESGSSRRTPETTTPKGDRDTRSGSRAGRTAGRSAHEPAETTTASPHGAGSGPDEQPDSRRVVQATERFRSLVAGRPWRRRRRAIIGTLAAVAVLLVAALSAAIWLPALQLQQVTVSGDDYVDQEQVRSSVESRLGHSVLLLPTSAVAEELTEVPGVRSAEVERRWPDGAHVTITERQPLATVERPDGSSAILDEEGVELPPEAGEGATLVPLEVDPASDDPEGATEAMVEVLAGLPDPLRGALDEVSAASRSDVTLNLSLEDGGDKTVVWGDAQDAELKAEVVQVLVGEPGTTIDVSSPVAPVTR</sequence>
<dbReference type="PANTHER" id="PTHR37820">
    <property type="entry name" value="CELL DIVISION PROTEIN DIVIB"/>
    <property type="match status" value="1"/>
</dbReference>
<reference evidence="11" key="2">
    <citation type="submission" date="2021-04" db="EMBL/GenBank/DDBJ databases">
        <authorList>
            <person name="Gilroy R."/>
        </authorList>
    </citation>
    <scope>NUCLEOTIDE SEQUENCE</scope>
    <source>
        <strain evidence="11">ChiHjej13B12-24818</strain>
    </source>
</reference>
<proteinExistence type="predicted"/>
<evidence type="ECO:0000256" key="1">
    <source>
        <dbReference type="ARBA" id="ARBA00004370"/>
    </source>
</evidence>
<protein>
    <submittedName>
        <fullName evidence="11">FtsQ-type POTRA domain-containing protein</fullName>
    </submittedName>
</protein>
<dbReference type="Pfam" id="PF08478">
    <property type="entry name" value="POTRA_1"/>
    <property type="match status" value="1"/>
</dbReference>
<dbReference type="InterPro" id="IPR050487">
    <property type="entry name" value="FtsQ_DivIB"/>
</dbReference>
<comment type="subcellular location">
    <subcellularLocation>
        <location evidence="1">Membrane</location>
    </subcellularLocation>
</comment>
<organism evidence="11 12">
    <name type="scientific">Candidatus Brachybacterium merdavium</name>
    <dbReference type="NCBI Taxonomy" id="2838513"/>
    <lineage>
        <taxon>Bacteria</taxon>
        <taxon>Bacillati</taxon>
        <taxon>Actinomycetota</taxon>
        <taxon>Actinomycetes</taxon>
        <taxon>Micrococcales</taxon>
        <taxon>Dermabacteraceae</taxon>
        <taxon>Brachybacterium</taxon>
    </lineage>
</organism>
<reference evidence="11" key="1">
    <citation type="journal article" date="2021" name="PeerJ">
        <title>Extensive microbial diversity within the chicken gut microbiome revealed by metagenomics and culture.</title>
        <authorList>
            <person name="Gilroy R."/>
            <person name="Ravi A."/>
            <person name="Getino M."/>
            <person name="Pursley I."/>
            <person name="Horton D.L."/>
            <person name="Alikhan N.F."/>
            <person name="Baker D."/>
            <person name="Gharbi K."/>
            <person name="Hall N."/>
            <person name="Watson M."/>
            <person name="Adriaenssens E.M."/>
            <person name="Foster-Nyarko E."/>
            <person name="Jarju S."/>
            <person name="Secka A."/>
            <person name="Antonio M."/>
            <person name="Oren A."/>
            <person name="Chaudhuri R.R."/>
            <person name="La Ragione R."/>
            <person name="Hildebrand F."/>
            <person name="Pallen M.J."/>
        </authorList>
    </citation>
    <scope>NUCLEOTIDE SEQUENCE</scope>
    <source>
        <strain evidence="11">ChiHjej13B12-24818</strain>
    </source>
</reference>
<keyword evidence="7" id="KW-0131">Cell cycle</keyword>
<dbReference type="PROSITE" id="PS51779">
    <property type="entry name" value="POTRA"/>
    <property type="match status" value="1"/>
</dbReference>
<dbReference type="AlphaFoldDB" id="A0A9D2LGC5"/>
<feature type="compositionally biased region" description="Low complexity" evidence="8">
    <location>
        <begin position="9"/>
        <end position="23"/>
    </location>
</feature>
<evidence type="ECO:0000256" key="8">
    <source>
        <dbReference type="SAM" id="MobiDB-lite"/>
    </source>
</evidence>
<accession>A0A9D2LGC5</accession>
<dbReference type="InterPro" id="IPR013685">
    <property type="entry name" value="POTRA_FtsQ_type"/>
</dbReference>
<evidence type="ECO:0000256" key="9">
    <source>
        <dbReference type="SAM" id="Phobius"/>
    </source>
</evidence>
<evidence type="ECO:0000256" key="2">
    <source>
        <dbReference type="ARBA" id="ARBA00022475"/>
    </source>
</evidence>
<evidence type="ECO:0000256" key="6">
    <source>
        <dbReference type="ARBA" id="ARBA00023136"/>
    </source>
</evidence>
<feature type="transmembrane region" description="Helical" evidence="9">
    <location>
        <begin position="121"/>
        <end position="143"/>
    </location>
</feature>
<feature type="region of interest" description="Disordered" evidence="8">
    <location>
        <begin position="1"/>
        <end position="100"/>
    </location>
</feature>
<dbReference type="Proteomes" id="UP000823823">
    <property type="component" value="Unassembled WGS sequence"/>
</dbReference>
<evidence type="ECO:0000256" key="7">
    <source>
        <dbReference type="ARBA" id="ARBA00023306"/>
    </source>
</evidence>
<keyword evidence="5 9" id="KW-1133">Transmembrane helix</keyword>
<dbReference type="EMBL" id="DWZH01000136">
    <property type="protein sequence ID" value="HJB12015.1"/>
    <property type="molecule type" value="Genomic_DNA"/>
</dbReference>
<keyword evidence="2" id="KW-1003">Cell membrane</keyword>
<feature type="domain" description="POTRA" evidence="10">
    <location>
        <begin position="146"/>
        <end position="214"/>
    </location>
</feature>
<dbReference type="GO" id="GO:0005886">
    <property type="term" value="C:plasma membrane"/>
    <property type="evidence" value="ECO:0007669"/>
    <property type="project" value="TreeGrafter"/>
</dbReference>
<dbReference type="GO" id="GO:0051301">
    <property type="term" value="P:cell division"/>
    <property type="evidence" value="ECO:0007669"/>
    <property type="project" value="UniProtKB-KW"/>
</dbReference>
<evidence type="ECO:0000313" key="12">
    <source>
        <dbReference type="Proteomes" id="UP000823823"/>
    </source>
</evidence>
<dbReference type="InterPro" id="IPR034746">
    <property type="entry name" value="POTRA"/>
</dbReference>
<keyword evidence="3" id="KW-0132">Cell division</keyword>
<feature type="compositionally biased region" description="Low complexity" evidence="8">
    <location>
        <begin position="61"/>
        <end position="70"/>
    </location>
</feature>
<name>A0A9D2LGC5_9MICO</name>
<dbReference type="Gene3D" id="3.10.20.310">
    <property type="entry name" value="membrane protein fhac"/>
    <property type="match status" value="1"/>
</dbReference>
<feature type="compositionally biased region" description="Polar residues" evidence="8">
    <location>
        <begin position="41"/>
        <end position="52"/>
    </location>
</feature>
<dbReference type="PANTHER" id="PTHR37820:SF1">
    <property type="entry name" value="CELL DIVISION PROTEIN FTSQ"/>
    <property type="match status" value="1"/>
</dbReference>
<keyword evidence="6 9" id="KW-0472">Membrane</keyword>
<keyword evidence="4 9" id="KW-0812">Transmembrane</keyword>